<dbReference type="GO" id="GO:0016052">
    <property type="term" value="P:carbohydrate catabolic process"/>
    <property type="evidence" value="ECO:0007669"/>
    <property type="project" value="InterPro"/>
</dbReference>
<proteinExistence type="predicted"/>
<keyword evidence="4" id="KW-1185">Reference proteome</keyword>
<dbReference type="SUPFAM" id="SSF49344">
    <property type="entry name" value="CBD9-like"/>
    <property type="match status" value="1"/>
</dbReference>
<evidence type="ECO:0000313" key="3">
    <source>
        <dbReference type="EMBL" id="PZX93629.1"/>
    </source>
</evidence>
<dbReference type="Pfam" id="PF06452">
    <property type="entry name" value="CBM9_1"/>
    <property type="match status" value="1"/>
</dbReference>
<protein>
    <submittedName>
        <fullName evidence="3">Hydrolase</fullName>
    </submittedName>
</protein>
<gene>
    <name evidence="3" type="ORF">DOS84_09465</name>
</gene>
<organism evidence="3 4">
    <name type="scientific">Flavobacterium aquariorum</name>
    <dbReference type="NCBI Taxonomy" id="2217670"/>
    <lineage>
        <taxon>Bacteria</taxon>
        <taxon>Pseudomonadati</taxon>
        <taxon>Bacteroidota</taxon>
        <taxon>Flavobacteriia</taxon>
        <taxon>Flavobacteriales</taxon>
        <taxon>Flavobacteriaceae</taxon>
        <taxon>Flavobacterium</taxon>
    </lineage>
</organism>
<dbReference type="Pfam" id="PF19313">
    <property type="entry name" value="DUF5916"/>
    <property type="match status" value="1"/>
</dbReference>
<dbReference type="AlphaFoldDB" id="A0A2W7U8I5"/>
<dbReference type="Proteomes" id="UP000249177">
    <property type="component" value="Unassembled WGS sequence"/>
</dbReference>
<name>A0A2W7U8I5_9FLAO</name>
<evidence type="ECO:0000259" key="2">
    <source>
        <dbReference type="Pfam" id="PF19313"/>
    </source>
</evidence>
<sequence>MIIIKNSIVFFVIICTSLLYSQKKTLNTKSITSKISIDGEITEDAWNSAEIASNFVMYQPDNGKSINENKRTEVKVVYDNDAVYIAATLYDENPSQIKKEITNRDNFGVTDYFSVFINGFNDGQQDFRFYVTAAGVQLDCIATEDYKDFSWDAIWESKAVIADKGWVVEMKIPYAAIRFSNPNKQIWGINFLRNIERDVQVYSWNRIDTKIGAELTQNGLLEGIENIKTPTRLFFIPYASFYNQKDNTQSDNTFKGGLDIKYGINDAFTLDAILVPDFGQTKFDNAILNLEPFEQKLDENRPFFTEGTELFSKGNLFYSRRIGGYPSSDPTVEENEEITDYPSTVDLLNAIKISGRTKKGLGIGFLNAITEKTFATIKDTITSTSRKEVIEPLANYNIVVLDQRFNHNSSITFINTNTIRNGSFRDANVSGLLFDLNTKKNSYSLNGDFKYSAVNTFEDYDGYKTALNFEKTSGKIRYEISGKYISEDYDVNDLGLIYYTNYHAAYANASYRILNPTSFFNTFKILQEASLEIQNTTGKIQDDYLKTTIGASSLKNNYYEFSLYYTPKETFDFYEPRVYGRYVYVPKRVYSYFGFELNRNHSFILDATVSFTKYNEENRQTYEIYINPKYRFNNQFSLEYALDYTSKNNDRGRVGYDDSGIVFAERNREILQNTLTGKFAITNRMALNLDARYYWSYADNHEFFTLQDDGYLTPNSNYNLNKNRNFNSWNLDLSYSWWFAPGSEIIVLYRNYALEETNQVEKDLSTNLTNIFNSNLTSIFSVSVRYYIDYNMVKNKF</sequence>
<dbReference type="OrthoDB" id="9786766at2"/>
<keyword evidence="3" id="KW-0378">Hydrolase</keyword>
<dbReference type="EMBL" id="QKXH01000005">
    <property type="protein sequence ID" value="PZX93629.1"/>
    <property type="molecule type" value="Genomic_DNA"/>
</dbReference>
<evidence type="ECO:0000259" key="1">
    <source>
        <dbReference type="Pfam" id="PF06452"/>
    </source>
</evidence>
<accession>A0A2W7U8I5</accession>
<dbReference type="CDD" id="cd09618">
    <property type="entry name" value="CBM9_like_2"/>
    <property type="match status" value="1"/>
</dbReference>
<dbReference type="RefSeq" id="WP_111409875.1">
    <property type="nucleotide sequence ID" value="NZ_QKXH01000005.1"/>
</dbReference>
<evidence type="ECO:0000313" key="4">
    <source>
        <dbReference type="Proteomes" id="UP000249177"/>
    </source>
</evidence>
<dbReference type="InterPro" id="IPR045670">
    <property type="entry name" value="DUF5916"/>
</dbReference>
<dbReference type="Gene3D" id="2.60.40.1190">
    <property type="match status" value="1"/>
</dbReference>
<reference evidence="3 4" key="1">
    <citation type="submission" date="2018-06" db="EMBL/GenBank/DDBJ databases">
        <title>Flavobacterium sp IMCC34762, genome.</title>
        <authorList>
            <person name="Joung Y."/>
            <person name="Cho J."/>
            <person name="Song J."/>
        </authorList>
    </citation>
    <scope>NUCLEOTIDE SEQUENCE [LARGE SCALE GENOMIC DNA]</scope>
    <source>
        <strain evidence="3 4">IMCC34762</strain>
    </source>
</reference>
<feature type="domain" description="Carbohydrate-binding" evidence="1">
    <location>
        <begin position="37"/>
        <end position="194"/>
    </location>
</feature>
<dbReference type="GO" id="GO:0004553">
    <property type="term" value="F:hydrolase activity, hydrolyzing O-glycosyl compounds"/>
    <property type="evidence" value="ECO:0007669"/>
    <property type="project" value="InterPro"/>
</dbReference>
<dbReference type="InterPro" id="IPR010502">
    <property type="entry name" value="Carb-bd_dom_fam9"/>
</dbReference>
<feature type="domain" description="DUF5916" evidence="2">
    <location>
        <begin position="229"/>
        <end position="797"/>
    </location>
</feature>
<dbReference type="GO" id="GO:0030246">
    <property type="term" value="F:carbohydrate binding"/>
    <property type="evidence" value="ECO:0007669"/>
    <property type="project" value="InterPro"/>
</dbReference>
<comment type="caution">
    <text evidence="3">The sequence shown here is derived from an EMBL/GenBank/DDBJ whole genome shotgun (WGS) entry which is preliminary data.</text>
</comment>